<dbReference type="Gene3D" id="3.40.630.30">
    <property type="match status" value="1"/>
</dbReference>
<evidence type="ECO:0000256" key="2">
    <source>
        <dbReference type="ARBA" id="ARBA00023315"/>
    </source>
</evidence>
<dbReference type="PANTHER" id="PTHR43877:SF2">
    <property type="entry name" value="AMINOALKYLPHOSPHONATE N-ACETYLTRANSFERASE-RELATED"/>
    <property type="match status" value="1"/>
</dbReference>
<keyword evidence="2" id="KW-0012">Acyltransferase</keyword>
<dbReference type="NCBIfam" id="NF040501">
    <property type="entry name" value="resist_ArsN2"/>
    <property type="match status" value="1"/>
</dbReference>
<feature type="domain" description="N-acetyltransferase" evidence="3">
    <location>
        <begin position="6"/>
        <end position="139"/>
    </location>
</feature>
<comment type="caution">
    <text evidence="4">The sequence shown here is derived from an EMBL/GenBank/DDBJ whole genome shotgun (WGS) entry which is preliminary data.</text>
</comment>
<evidence type="ECO:0000259" key="3">
    <source>
        <dbReference type="PROSITE" id="PS51186"/>
    </source>
</evidence>
<dbReference type="SUPFAM" id="SSF55729">
    <property type="entry name" value="Acyl-CoA N-acyltransferases (Nat)"/>
    <property type="match status" value="1"/>
</dbReference>
<dbReference type="PANTHER" id="PTHR43877">
    <property type="entry name" value="AMINOALKYLPHOSPHONATE N-ACETYLTRANSFERASE-RELATED-RELATED"/>
    <property type="match status" value="1"/>
</dbReference>
<dbReference type="RefSeq" id="WP_159764113.1">
    <property type="nucleotide sequence ID" value="NZ_WUUT01000003.1"/>
</dbReference>
<dbReference type="Proteomes" id="UP000466535">
    <property type="component" value="Unassembled WGS sequence"/>
</dbReference>
<evidence type="ECO:0000313" key="5">
    <source>
        <dbReference type="Proteomes" id="UP000466535"/>
    </source>
</evidence>
<dbReference type="Pfam" id="PF13508">
    <property type="entry name" value="Acetyltransf_7"/>
    <property type="match status" value="1"/>
</dbReference>
<dbReference type="GO" id="GO:0016747">
    <property type="term" value="F:acyltransferase activity, transferring groups other than amino-acyl groups"/>
    <property type="evidence" value="ECO:0007669"/>
    <property type="project" value="InterPro"/>
</dbReference>
<reference evidence="4 5" key="1">
    <citation type="submission" date="2019-12" db="EMBL/GenBank/DDBJ databases">
        <title>Isolation and characterization of three novel carbon monoxide-oxidizing members of Halobacteria from salione crusts and soils.</title>
        <authorList>
            <person name="Myers M.R."/>
            <person name="King G.M."/>
        </authorList>
    </citation>
    <scope>NUCLEOTIDE SEQUENCE [LARGE SCALE GENOMIC DNA]</scope>
    <source>
        <strain evidence="4 5">WSH3</strain>
    </source>
</reference>
<dbReference type="AlphaFoldDB" id="A0A6B0T9F9"/>
<dbReference type="InterPro" id="IPR000182">
    <property type="entry name" value="GNAT_dom"/>
</dbReference>
<evidence type="ECO:0000256" key="1">
    <source>
        <dbReference type="ARBA" id="ARBA00022679"/>
    </source>
</evidence>
<dbReference type="CDD" id="cd04301">
    <property type="entry name" value="NAT_SF"/>
    <property type="match status" value="1"/>
</dbReference>
<evidence type="ECO:0000313" key="4">
    <source>
        <dbReference type="EMBL" id="MXR51992.1"/>
    </source>
</evidence>
<dbReference type="InterPro" id="IPR016181">
    <property type="entry name" value="Acyl_CoA_acyltransferase"/>
</dbReference>
<accession>A0A6B0T9F9</accession>
<dbReference type="InterPro" id="IPR050832">
    <property type="entry name" value="Bact_Acetyltransf"/>
</dbReference>
<protein>
    <submittedName>
        <fullName evidence="4">GNAT family N-acetyltransferase</fullName>
    </submittedName>
</protein>
<keyword evidence="5" id="KW-1185">Reference proteome</keyword>
<name>A0A6B0T9F9_9EURY</name>
<sequence length="147" mass="15912">MASERPTLQRATPADHPYVVSLLRDNDLPAEDVPGALDTLYVAYDGDERVGVGGFERHGSAGLLRSLAVEESARDAGVGTALCTRLEATARERGIDALYLLTTTAAEFFLARGYTRIGRSDAPDPIRETREFEDLCPATAACLRRSL</sequence>
<dbReference type="OrthoDB" id="204402at2157"/>
<dbReference type="PROSITE" id="PS51186">
    <property type="entry name" value="GNAT"/>
    <property type="match status" value="1"/>
</dbReference>
<gene>
    <name evidence="4" type="ORF">GRX03_10325</name>
</gene>
<proteinExistence type="predicted"/>
<dbReference type="EMBL" id="WUUT01000003">
    <property type="protein sequence ID" value="MXR51992.1"/>
    <property type="molecule type" value="Genomic_DNA"/>
</dbReference>
<keyword evidence="1 4" id="KW-0808">Transferase</keyword>
<organism evidence="4 5">
    <name type="scientific">Halovenus carboxidivorans</name>
    <dbReference type="NCBI Taxonomy" id="2692199"/>
    <lineage>
        <taxon>Archaea</taxon>
        <taxon>Methanobacteriati</taxon>
        <taxon>Methanobacteriota</taxon>
        <taxon>Stenosarchaea group</taxon>
        <taxon>Halobacteria</taxon>
        <taxon>Halobacteriales</taxon>
        <taxon>Haloarculaceae</taxon>
        <taxon>Halovenus</taxon>
    </lineage>
</organism>